<feature type="domain" description="SnoaL-like" evidence="1">
    <location>
        <begin position="12"/>
        <end position="145"/>
    </location>
</feature>
<keyword evidence="3" id="KW-1185">Reference proteome</keyword>
<dbReference type="RefSeq" id="WP_007012989.1">
    <property type="nucleotide sequence ID" value="NZ_AGFM01000029.1"/>
</dbReference>
<organism evidence="2 3">
    <name type="scientific">Novosphingobium pentaromativorans US6-1</name>
    <dbReference type="NCBI Taxonomy" id="1088721"/>
    <lineage>
        <taxon>Bacteria</taxon>
        <taxon>Pseudomonadati</taxon>
        <taxon>Pseudomonadota</taxon>
        <taxon>Alphaproteobacteria</taxon>
        <taxon>Sphingomonadales</taxon>
        <taxon>Sphingomonadaceae</taxon>
        <taxon>Novosphingobium</taxon>
    </lineage>
</organism>
<sequence>MSEKTLEQRVKELEDVREIKDTFFKFHYACTGGFVGKQAGRMEALDYLTDDATIEVLGLHEPGKGPRGRQEVKEYWDFYYGDAGPLPFVFQTSVNEKVDLDGDTAVGYSNMLMLVGFREDKPMLGLSQRVNDYVRTDDGWKIKKTTMVGGFTVRTDDLEGALNELPPAEDRTPWTYKGD</sequence>
<evidence type="ECO:0000313" key="3">
    <source>
        <dbReference type="Proteomes" id="UP000004030"/>
    </source>
</evidence>
<protein>
    <recommendedName>
        <fullName evidence="1">SnoaL-like domain-containing protein</fullName>
    </recommendedName>
</protein>
<dbReference type="EMBL" id="AGFM01000029">
    <property type="protein sequence ID" value="EHJ60914.1"/>
    <property type="molecule type" value="Genomic_DNA"/>
</dbReference>
<dbReference type="KEGG" id="npn:JI59_09715"/>
<dbReference type="OrthoDB" id="2860904at2"/>
<dbReference type="InterPro" id="IPR037401">
    <property type="entry name" value="SnoaL-like"/>
</dbReference>
<gene>
    <name evidence="2" type="ORF">NSU_2074</name>
</gene>
<dbReference type="PATRIC" id="fig|1088721.3.peg.2053"/>
<dbReference type="Pfam" id="PF13577">
    <property type="entry name" value="SnoaL_4"/>
    <property type="match status" value="1"/>
</dbReference>
<dbReference type="InterPro" id="IPR032710">
    <property type="entry name" value="NTF2-like_dom_sf"/>
</dbReference>
<accession>G6ECK3</accession>
<evidence type="ECO:0000313" key="2">
    <source>
        <dbReference type="EMBL" id="EHJ60914.1"/>
    </source>
</evidence>
<comment type="caution">
    <text evidence="2">The sequence shown here is derived from an EMBL/GenBank/DDBJ whole genome shotgun (WGS) entry which is preliminary data.</text>
</comment>
<dbReference type="Gene3D" id="3.10.450.50">
    <property type="match status" value="1"/>
</dbReference>
<dbReference type="Proteomes" id="UP000004030">
    <property type="component" value="Unassembled WGS sequence"/>
</dbReference>
<name>G6ECK3_9SPHN</name>
<reference evidence="2 3" key="1">
    <citation type="journal article" date="2012" name="J. Bacteriol.">
        <title>Genome sequence of benzo(a)pyrene-degrading bacterium Novosphingobium pentaromativorans US6-1.</title>
        <authorList>
            <person name="Luo Y.R."/>
            <person name="Kang S.G."/>
            <person name="Kim S.J."/>
            <person name="Kim M.R."/>
            <person name="Li N."/>
            <person name="Lee J.H."/>
            <person name="Kwon K.K."/>
        </authorList>
    </citation>
    <scope>NUCLEOTIDE SEQUENCE [LARGE SCALE GENOMIC DNA]</scope>
    <source>
        <strain evidence="2 3">US6-1</strain>
    </source>
</reference>
<evidence type="ECO:0000259" key="1">
    <source>
        <dbReference type="Pfam" id="PF13577"/>
    </source>
</evidence>
<proteinExistence type="predicted"/>
<dbReference type="AlphaFoldDB" id="G6ECK3"/>
<dbReference type="SUPFAM" id="SSF54427">
    <property type="entry name" value="NTF2-like"/>
    <property type="match status" value="1"/>
</dbReference>